<feature type="domain" description="PNPLA" evidence="6">
    <location>
        <begin position="18"/>
        <end position="187"/>
    </location>
</feature>
<feature type="active site" description="Nucleophile" evidence="4">
    <location>
        <position position="55"/>
    </location>
</feature>
<dbReference type="SUPFAM" id="SSF52151">
    <property type="entry name" value="FabD/lysophospholipase-like"/>
    <property type="match status" value="1"/>
</dbReference>
<protein>
    <recommendedName>
        <fullName evidence="1">triacylglycerol lipase</fullName>
        <ecNumber evidence="1">3.1.1.3</ecNumber>
    </recommendedName>
</protein>
<proteinExistence type="predicted"/>
<feature type="short sequence motif" description="GXSXG" evidence="4">
    <location>
        <begin position="53"/>
        <end position="57"/>
    </location>
</feature>
<dbReference type="AlphaFoldDB" id="A0A6J2UT84"/>
<dbReference type="InterPro" id="IPR002641">
    <property type="entry name" value="PNPLA_dom"/>
</dbReference>
<dbReference type="GO" id="GO:0016020">
    <property type="term" value="C:membrane"/>
    <property type="evidence" value="ECO:0007669"/>
    <property type="project" value="TreeGrafter"/>
</dbReference>
<dbReference type="FunFam" id="3.40.1090.10:FF:000003">
    <property type="entry name" value="Patatin-like phospholipase domain-containing protein 2"/>
    <property type="match status" value="1"/>
</dbReference>
<keyword evidence="2 4" id="KW-0378">Hydrolase</keyword>
<sequence length="443" mass="49249">MTVIHDSCDQFGKSPVYVSFSGSGFLATYQLGAVQCLLDNAPWVLQSAPRVYGASAGSIVAAAVVCGSSMDSVKDELVEFAKFAKQHALGPLHPNVNVLKWLECTLRRFLSEDAHRLANGRLHISMTRIPDGKNILVSEFQSKDDLIKALLCSCFVPVYCGVSPPSYKGVHYIDGGLTNIQPIHDTSHTLTISPFAGEVDICPSDKASILCDLVINGFSMQLTLPNVFRVSDALFPRDWRVLSKAYNNGYRDAFHYLNESYSCCAGALWSGEWTDSQTVEDGEMGEETEKSSTVIASQQEEVSKEVCPQVEDSSWRSSVFLGQSSYKNPEQQIPGALLWNYMVHLQMMGILSLYLPPKMISYLLLPISLTVFIITTFTNSFQLWCVEALVIAYWLWQDAKHVLIFFISIVTSSLQRGLGNRLPLLFLIPTLQAQSKYRLEGEH</sequence>
<dbReference type="InterPro" id="IPR016035">
    <property type="entry name" value="Acyl_Trfase/lysoPLipase"/>
</dbReference>
<dbReference type="PANTHER" id="PTHR12406">
    <property type="entry name" value="CALCIUM-INDEPENDENT PHOSPHOLIPASE A2 IPLA2 -RELATED"/>
    <property type="match status" value="1"/>
</dbReference>
<keyword evidence="5" id="KW-0472">Membrane</keyword>
<organism evidence="7 8">
    <name type="scientific">Chanos chanos</name>
    <name type="common">Milkfish</name>
    <name type="synonym">Mugil chanos</name>
    <dbReference type="NCBI Taxonomy" id="29144"/>
    <lineage>
        <taxon>Eukaryota</taxon>
        <taxon>Metazoa</taxon>
        <taxon>Chordata</taxon>
        <taxon>Craniata</taxon>
        <taxon>Vertebrata</taxon>
        <taxon>Euteleostomi</taxon>
        <taxon>Actinopterygii</taxon>
        <taxon>Neopterygii</taxon>
        <taxon>Teleostei</taxon>
        <taxon>Ostariophysi</taxon>
        <taxon>Gonorynchiformes</taxon>
        <taxon>Chanidae</taxon>
        <taxon>Chanos</taxon>
    </lineage>
</organism>
<feature type="active site" description="Proton acceptor" evidence="4">
    <location>
        <position position="174"/>
    </location>
</feature>
<dbReference type="PROSITE" id="PS51635">
    <property type="entry name" value="PNPLA"/>
    <property type="match status" value="1"/>
</dbReference>
<dbReference type="GO" id="GO:0004806">
    <property type="term" value="F:triacylglycerol lipase activity"/>
    <property type="evidence" value="ECO:0007669"/>
    <property type="project" value="UniProtKB-EC"/>
</dbReference>
<dbReference type="GO" id="GO:0005737">
    <property type="term" value="C:cytoplasm"/>
    <property type="evidence" value="ECO:0007669"/>
    <property type="project" value="TreeGrafter"/>
</dbReference>
<evidence type="ECO:0000313" key="7">
    <source>
        <dbReference type="Proteomes" id="UP000504632"/>
    </source>
</evidence>
<evidence type="ECO:0000313" key="8">
    <source>
        <dbReference type="RefSeq" id="XP_030623680.1"/>
    </source>
</evidence>
<dbReference type="GeneID" id="115806962"/>
<feature type="transmembrane region" description="Helical" evidence="5">
    <location>
        <begin position="362"/>
        <end position="395"/>
    </location>
</feature>
<evidence type="ECO:0000256" key="1">
    <source>
        <dbReference type="ARBA" id="ARBA00013279"/>
    </source>
</evidence>
<evidence type="ECO:0000256" key="5">
    <source>
        <dbReference type="SAM" id="Phobius"/>
    </source>
</evidence>
<dbReference type="InterPro" id="IPR033562">
    <property type="entry name" value="PLPL"/>
</dbReference>
<dbReference type="InParanoid" id="A0A6J2UT84"/>
<evidence type="ECO:0000256" key="3">
    <source>
        <dbReference type="ARBA" id="ARBA00023098"/>
    </source>
</evidence>
<keyword evidence="5" id="KW-1133">Transmembrane helix</keyword>
<dbReference type="EC" id="3.1.1.3" evidence="1"/>
<evidence type="ECO:0000256" key="2">
    <source>
        <dbReference type="ARBA" id="ARBA00022801"/>
    </source>
</evidence>
<evidence type="ECO:0000256" key="4">
    <source>
        <dbReference type="PROSITE-ProRule" id="PRU01161"/>
    </source>
</evidence>
<dbReference type="GO" id="GO:0055088">
    <property type="term" value="P:lipid homeostasis"/>
    <property type="evidence" value="ECO:0007669"/>
    <property type="project" value="TreeGrafter"/>
</dbReference>
<feature type="transmembrane region" description="Helical" evidence="5">
    <location>
        <begin position="401"/>
        <end position="418"/>
    </location>
</feature>
<keyword evidence="5" id="KW-0812">Transmembrane</keyword>
<dbReference type="Proteomes" id="UP000504632">
    <property type="component" value="Chromosome 3"/>
</dbReference>
<dbReference type="Pfam" id="PF01734">
    <property type="entry name" value="Patatin"/>
    <property type="match status" value="1"/>
</dbReference>
<keyword evidence="7" id="KW-1185">Reference proteome</keyword>
<dbReference type="CTD" id="285848"/>
<evidence type="ECO:0000259" key="6">
    <source>
        <dbReference type="PROSITE" id="PS51635"/>
    </source>
</evidence>
<reference evidence="8" key="1">
    <citation type="submission" date="2025-08" db="UniProtKB">
        <authorList>
            <consortium name="RefSeq"/>
        </authorList>
    </citation>
    <scope>IDENTIFICATION</scope>
</reference>
<accession>A0A6J2UT84</accession>
<dbReference type="GO" id="GO:0005811">
    <property type="term" value="C:lipid droplet"/>
    <property type="evidence" value="ECO:0007669"/>
    <property type="project" value="TreeGrafter"/>
</dbReference>
<name>A0A6J2UT84_CHACN</name>
<gene>
    <name evidence="8" type="primary">pnpla1</name>
</gene>
<dbReference type="RefSeq" id="XP_030623680.1">
    <property type="nucleotide sequence ID" value="XM_030767820.1"/>
</dbReference>
<comment type="caution">
    <text evidence="4">Lacks conserved residue(s) required for the propagation of feature annotation.</text>
</comment>
<dbReference type="GO" id="GO:0019433">
    <property type="term" value="P:triglyceride catabolic process"/>
    <property type="evidence" value="ECO:0007669"/>
    <property type="project" value="TreeGrafter"/>
</dbReference>
<dbReference type="Gene3D" id="3.40.1090.10">
    <property type="entry name" value="Cytosolic phospholipase A2 catalytic domain"/>
    <property type="match status" value="1"/>
</dbReference>
<keyword evidence="3 4" id="KW-0443">Lipid metabolism</keyword>
<keyword evidence="4" id="KW-0442">Lipid degradation</keyword>
<feature type="short sequence motif" description="DGA/G" evidence="4">
    <location>
        <begin position="174"/>
        <end position="176"/>
    </location>
</feature>
<dbReference type="PANTHER" id="PTHR12406:SF46">
    <property type="entry name" value="PATATIN-LIKE PHOSPHOLIPASE DOMAIN-CONTAINING PROTEIN 2"/>
    <property type="match status" value="1"/>
</dbReference>
<dbReference type="OrthoDB" id="197155at2759"/>